<comment type="caution">
    <text evidence="1">The sequence shown here is derived from an EMBL/GenBank/DDBJ whole genome shotgun (WGS) entry which is preliminary data.</text>
</comment>
<evidence type="ECO:0000313" key="2">
    <source>
        <dbReference type="Proteomes" id="UP001589647"/>
    </source>
</evidence>
<dbReference type="InterPro" id="IPR036390">
    <property type="entry name" value="WH_DNA-bd_sf"/>
</dbReference>
<keyword evidence="2" id="KW-1185">Reference proteome</keyword>
<dbReference type="PANTHER" id="PTHR43132:SF8">
    <property type="entry name" value="HTH-TYPE TRANSCRIPTIONAL REGULATOR KMTR"/>
    <property type="match status" value="1"/>
</dbReference>
<accession>A0ABV5IUC2</accession>
<proteinExistence type="predicted"/>
<protein>
    <submittedName>
        <fullName evidence="1">ArsR/SmtB family transcription factor</fullName>
    </submittedName>
</protein>
<dbReference type="SUPFAM" id="SSF46785">
    <property type="entry name" value="Winged helix' DNA-binding domain"/>
    <property type="match status" value="1"/>
</dbReference>
<organism evidence="1 2">
    <name type="scientific">Nonomuraea spiralis</name>
    <dbReference type="NCBI Taxonomy" id="46182"/>
    <lineage>
        <taxon>Bacteria</taxon>
        <taxon>Bacillati</taxon>
        <taxon>Actinomycetota</taxon>
        <taxon>Actinomycetes</taxon>
        <taxon>Streptosporangiales</taxon>
        <taxon>Streptosporangiaceae</taxon>
        <taxon>Nonomuraea</taxon>
    </lineage>
</organism>
<evidence type="ECO:0000313" key="1">
    <source>
        <dbReference type="EMBL" id="MFB9208149.1"/>
    </source>
</evidence>
<dbReference type="Proteomes" id="UP001589647">
    <property type="component" value="Unassembled WGS sequence"/>
</dbReference>
<gene>
    <name evidence="1" type="ORF">ACFFV7_43700</name>
</gene>
<dbReference type="PANTHER" id="PTHR43132">
    <property type="entry name" value="ARSENICAL RESISTANCE OPERON REPRESSOR ARSR-RELATED"/>
    <property type="match status" value="1"/>
</dbReference>
<reference evidence="1 2" key="1">
    <citation type="submission" date="2024-09" db="EMBL/GenBank/DDBJ databases">
        <authorList>
            <person name="Sun Q."/>
            <person name="Mori K."/>
        </authorList>
    </citation>
    <scope>NUCLEOTIDE SEQUENCE [LARGE SCALE GENOMIC DNA]</scope>
    <source>
        <strain evidence="1 2">CCM 3426</strain>
    </source>
</reference>
<dbReference type="InterPro" id="IPR051011">
    <property type="entry name" value="Metal_resp_trans_reg"/>
</dbReference>
<name>A0ABV5IUC2_9ACTN</name>
<dbReference type="Gene3D" id="1.10.10.10">
    <property type="entry name" value="Winged helix-like DNA-binding domain superfamily/Winged helix DNA-binding domain"/>
    <property type="match status" value="1"/>
</dbReference>
<dbReference type="RefSeq" id="WP_125638380.1">
    <property type="nucleotide sequence ID" value="NZ_BMRC01000007.1"/>
</dbReference>
<dbReference type="InterPro" id="IPR011991">
    <property type="entry name" value="ArsR-like_HTH"/>
</dbReference>
<dbReference type="EMBL" id="JBHMEI010000067">
    <property type="protein sequence ID" value="MFB9208149.1"/>
    <property type="molecule type" value="Genomic_DNA"/>
</dbReference>
<dbReference type="CDD" id="cd00090">
    <property type="entry name" value="HTH_ARSR"/>
    <property type="match status" value="1"/>
</dbReference>
<dbReference type="InterPro" id="IPR036388">
    <property type="entry name" value="WH-like_DNA-bd_sf"/>
</dbReference>
<sequence length="301" mass="32793">MLRIHFTVEDLARLRMAATLGPVTESVFALDLFARSGGAVHGEWRRDVRERMNGTAGQVDRLARERRPLGELLGLLDRSPGESGFRAGDAAVPWATATVLAFCRAAVLPYWGRVRAYLELERETFGRITITNGVECLLDTLHPKLVWNPPVLEVPHDEDRDVYLDGRGLLLSPSFFLQVRHCLFLDREHETGLPALVVSVPWTPAVLSDLVAEPMADDEALGALVGHTRAAAMQALMDSCTTGALSERLGISLAGASKHATVLRKAGLITTARNRNTALHTLTSLGMALLRGGGHLISQRN</sequence>